<sequence length="81" mass="9104">MDICLITIDNNLNKSLQPKSAIGMLWLQTHFENDQWESLSNSTVIISEENSQLLIEDATSAGLDIKCFSDISMLDVFPKND</sequence>
<reference evidence="2" key="1">
    <citation type="journal article" date="2014" name="Sci. Data">
        <title>Genomes of diverse isolates of the marine cyanobacterium Prochlorococcus.</title>
        <authorList>
            <person name="Biller S."/>
            <person name="Berube P."/>
            <person name="Thompson J."/>
            <person name="Kelly L."/>
            <person name="Roggensack S."/>
            <person name="Awad L."/>
            <person name="Roache-Johnson K."/>
            <person name="Ding H."/>
            <person name="Giovannoni S.J."/>
            <person name="Moore L.R."/>
            <person name="Chisholm S.W."/>
        </authorList>
    </citation>
    <scope>NUCLEOTIDE SEQUENCE [LARGE SCALE GENOMIC DNA]</scope>
    <source>
        <strain evidence="2">SB</strain>
    </source>
</reference>
<dbReference type="eggNOG" id="ENOG50321JJ">
    <property type="taxonomic scope" value="Bacteria"/>
</dbReference>
<dbReference type="AlphaFoldDB" id="A0A0A2B6N5"/>
<dbReference type="STRING" id="59926.EV02_1496"/>
<name>A0A0A2B6N5_PROMR</name>
<dbReference type="EMBL" id="JNAS01000002">
    <property type="protein sequence ID" value="KGG08822.1"/>
    <property type="molecule type" value="Genomic_DNA"/>
</dbReference>
<organism evidence="1 2">
    <name type="scientific">Prochlorococcus marinus str. SB</name>
    <dbReference type="NCBI Taxonomy" id="59926"/>
    <lineage>
        <taxon>Bacteria</taxon>
        <taxon>Bacillati</taxon>
        <taxon>Cyanobacteriota</taxon>
        <taxon>Cyanophyceae</taxon>
        <taxon>Synechococcales</taxon>
        <taxon>Prochlorococcaceae</taxon>
        <taxon>Prochlorococcus</taxon>
    </lineage>
</organism>
<evidence type="ECO:0000313" key="2">
    <source>
        <dbReference type="Proteomes" id="UP000030345"/>
    </source>
</evidence>
<dbReference type="OrthoDB" id="541430at2"/>
<dbReference type="RefSeq" id="WP_032520139.1">
    <property type="nucleotide sequence ID" value="NZ_CP138981.1"/>
</dbReference>
<evidence type="ECO:0000313" key="1">
    <source>
        <dbReference type="EMBL" id="KGG08822.1"/>
    </source>
</evidence>
<comment type="caution">
    <text evidence="1">The sequence shown here is derived from an EMBL/GenBank/DDBJ whole genome shotgun (WGS) entry which is preliminary data.</text>
</comment>
<proteinExistence type="predicted"/>
<protein>
    <submittedName>
        <fullName evidence="1">Uncharacterized protein</fullName>
    </submittedName>
</protein>
<dbReference type="Proteomes" id="UP000030345">
    <property type="component" value="Unassembled WGS sequence"/>
</dbReference>
<accession>A0A0A2B6N5</accession>
<gene>
    <name evidence="1" type="ORF">EV02_1496</name>
</gene>